<dbReference type="EMBL" id="JAPZBS010000009">
    <property type="protein sequence ID" value="KAJ5359751.1"/>
    <property type="molecule type" value="Genomic_DNA"/>
</dbReference>
<proteinExistence type="predicted"/>
<dbReference type="AlphaFoldDB" id="A0A9W9RGK1"/>
<dbReference type="RefSeq" id="XP_056551037.1">
    <property type="nucleotide sequence ID" value="XM_056705077.1"/>
</dbReference>
<name>A0A9W9RGK1_9EURO</name>
<dbReference type="GeneID" id="81444256"/>
<accession>A0A9W9RGK1</accession>
<sequence length="101" mass="10863">MIGPIRKSEWSRDLCRIDMTSMANPSVRENSGEATSGLSRPSITACLRCREQKVIAYLSNAVANVPRALDAPDSPQHVSTLALQIDGACELDEKAGGHRIG</sequence>
<evidence type="ECO:0000313" key="1">
    <source>
        <dbReference type="EMBL" id="KAJ5359751.1"/>
    </source>
</evidence>
<reference evidence="1" key="2">
    <citation type="journal article" date="2023" name="IMA Fungus">
        <title>Comparative genomic study of the Penicillium genus elucidates a diverse pangenome and 15 lateral gene transfer events.</title>
        <authorList>
            <person name="Petersen C."/>
            <person name="Sorensen T."/>
            <person name="Nielsen M.R."/>
            <person name="Sondergaard T.E."/>
            <person name="Sorensen J.L."/>
            <person name="Fitzpatrick D.A."/>
            <person name="Frisvad J.C."/>
            <person name="Nielsen K.L."/>
        </authorList>
    </citation>
    <scope>NUCLEOTIDE SEQUENCE</scope>
    <source>
        <strain evidence="1">IBT 29864</strain>
    </source>
</reference>
<reference evidence="1" key="1">
    <citation type="submission" date="2022-11" db="EMBL/GenBank/DDBJ databases">
        <authorList>
            <person name="Petersen C."/>
        </authorList>
    </citation>
    <scope>NUCLEOTIDE SEQUENCE</scope>
    <source>
        <strain evidence="1">IBT 29864</strain>
    </source>
</reference>
<evidence type="ECO:0000313" key="2">
    <source>
        <dbReference type="Proteomes" id="UP001147782"/>
    </source>
</evidence>
<dbReference type="Proteomes" id="UP001147782">
    <property type="component" value="Unassembled WGS sequence"/>
</dbReference>
<protein>
    <submittedName>
        <fullName evidence="1">Uncharacterized protein</fullName>
    </submittedName>
</protein>
<keyword evidence="2" id="KW-1185">Reference proteome</keyword>
<organism evidence="1 2">
    <name type="scientific">Penicillium cataractarum</name>
    <dbReference type="NCBI Taxonomy" id="2100454"/>
    <lineage>
        <taxon>Eukaryota</taxon>
        <taxon>Fungi</taxon>
        <taxon>Dikarya</taxon>
        <taxon>Ascomycota</taxon>
        <taxon>Pezizomycotina</taxon>
        <taxon>Eurotiomycetes</taxon>
        <taxon>Eurotiomycetidae</taxon>
        <taxon>Eurotiales</taxon>
        <taxon>Aspergillaceae</taxon>
        <taxon>Penicillium</taxon>
    </lineage>
</organism>
<gene>
    <name evidence="1" type="ORF">N7496_012164</name>
</gene>
<comment type="caution">
    <text evidence="1">The sequence shown here is derived from an EMBL/GenBank/DDBJ whole genome shotgun (WGS) entry which is preliminary data.</text>
</comment>